<dbReference type="PANTHER" id="PTHR32176">
    <property type="entry name" value="XYLOSE ISOMERASE"/>
    <property type="match status" value="1"/>
</dbReference>
<comment type="function">
    <text evidence="7">Lipolytic acyl hydrolase (LAH).</text>
</comment>
<comment type="domain">
    <text evidence="7">The nitrogen atoms of the two glycine residues in the GGXR motif define the oxyanion hole, and stabilize the oxyanion that forms during the nucleophilic attack by the catalytic serine during substrate cleavage.</text>
</comment>
<keyword evidence="10" id="KW-1185">Reference proteome</keyword>
<keyword evidence="5 6" id="KW-0443">Lipid metabolism</keyword>
<feature type="short sequence motif" description="GXSXG" evidence="6">
    <location>
        <begin position="74"/>
        <end position="78"/>
    </location>
</feature>
<feature type="active site" description="Proton acceptor" evidence="6">
    <location>
        <position position="217"/>
    </location>
</feature>
<dbReference type="GO" id="GO:0016042">
    <property type="term" value="P:lipid catabolic process"/>
    <property type="evidence" value="ECO:0007669"/>
    <property type="project" value="UniProtKB-UniRule"/>
</dbReference>
<keyword evidence="2 6" id="KW-0378">Hydrolase</keyword>
<evidence type="ECO:0000259" key="8">
    <source>
        <dbReference type="PROSITE" id="PS51635"/>
    </source>
</evidence>
<dbReference type="GO" id="GO:0047372">
    <property type="term" value="F:monoacylglycerol lipase activity"/>
    <property type="evidence" value="ECO:0007669"/>
    <property type="project" value="TreeGrafter"/>
</dbReference>
<reference evidence="9" key="2">
    <citation type="submission" date="2021-03" db="UniProtKB">
        <authorList>
            <consortium name="EnsemblPlants"/>
        </authorList>
    </citation>
    <scope>IDENTIFICATION</scope>
</reference>
<dbReference type="EC" id="3.1.1.-" evidence="7"/>
<organism evidence="9 10">
    <name type="scientific">Chenopodium quinoa</name>
    <name type="common">Quinoa</name>
    <dbReference type="NCBI Taxonomy" id="63459"/>
    <lineage>
        <taxon>Eukaryota</taxon>
        <taxon>Viridiplantae</taxon>
        <taxon>Streptophyta</taxon>
        <taxon>Embryophyta</taxon>
        <taxon>Tracheophyta</taxon>
        <taxon>Spermatophyta</taxon>
        <taxon>Magnoliopsida</taxon>
        <taxon>eudicotyledons</taxon>
        <taxon>Gunneridae</taxon>
        <taxon>Pentapetalae</taxon>
        <taxon>Caryophyllales</taxon>
        <taxon>Chenopodiaceae</taxon>
        <taxon>Chenopodioideae</taxon>
        <taxon>Atripliceae</taxon>
        <taxon>Chenopodium</taxon>
    </lineage>
</organism>
<accession>A0A803KWY4</accession>
<dbReference type="Gramene" id="AUR62003542-RA">
    <property type="protein sequence ID" value="AUR62003542-RA:cds"/>
    <property type="gene ID" value="AUR62003542"/>
</dbReference>
<evidence type="ECO:0000256" key="7">
    <source>
        <dbReference type="RuleBase" id="RU361262"/>
    </source>
</evidence>
<evidence type="ECO:0000256" key="2">
    <source>
        <dbReference type="ARBA" id="ARBA00022801"/>
    </source>
</evidence>
<evidence type="ECO:0000256" key="5">
    <source>
        <dbReference type="ARBA" id="ARBA00023098"/>
    </source>
</evidence>
<evidence type="ECO:0000256" key="1">
    <source>
        <dbReference type="ARBA" id="ARBA00010240"/>
    </source>
</evidence>
<comment type="similarity">
    <text evidence="1 7">Belongs to the patatin family.</text>
</comment>
<dbReference type="PROSITE" id="PS51635">
    <property type="entry name" value="PNPLA"/>
    <property type="match status" value="1"/>
</dbReference>
<feature type="active site" description="Nucleophile" evidence="6">
    <location>
        <position position="76"/>
    </location>
</feature>
<feature type="short sequence motif" description="GXGXXG" evidence="6">
    <location>
        <begin position="31"/>
        <end position="36"/>
    </location>
</feature>
<dbReference type="AlphaFoldDB" id="A0A803KWY4"/>
<feature type="short sequence motif" description="DGA/G" evidence="6">
    <location>
        <begin position="217"/>
        <end position="219"/>
    </location>
</feature>
<evidence type="ECO:0000313" key="9">
    <source>
        <dbReference type="EnsemblPlants" id="AUR62003542-RA:cds"/>
    </source>
</evidence>
<dbReference type="SUPFAM" id="SSF52151">
    <property type="entry name" value="FabD/lysophospholipase-like"/>
    <property type="match status" value="1"/>
</dbReference>
<keyword evidence="3" id="KW-0611">Plant defense</keyword>
<dbReference type="PANTHER" id="PTHR32176:SF92">
    <property type="entry name" value="XYLOSE ISOMERASE"/>
    <property type="match status" value="1"/>
</dbReference>
<dbReference type="InterPro" id="IPR002641">
    <property type="entry name" value="PNPLA_dom"/>
</dbReference>
<protein>
    <recommendedName>
        <fullName evidence="7">Patatin</fullName>
        <ecNumber evidence="7">3.1.1.-</ecNumber>
    </recommendedName>
</protein>
<dbReference type="Proteomes" id="UP000596660">
    <property type="component" value="Unplaced"/>
</dbReference>
<dbReference type="FunFam" id="3.40.1090.10:FF:000005">
    <property type="entry name" value="Patatin"/>
    <property type="match status" value="1"/>
</dbReference>
<keyword evidence="4 6" id="KW-0442">Lipid degradation</keyword>
<evidence type="ECO:0000256" key="6">
    <source>
        <dbReference type="PROSITE-ProRule" id="PRU01161"/>
    </source>
</evidence>
<dbReference type="GO" id="GO:0004620">
    <property type="term" value="F:phospholipase activity"/>
    <property type="evidence" value="ECO:0007669"/>
    <property type="project" value="TreeGrafter"/>
</dbReference>
<dbReference type="Pfam" id="PF01734">
    <property type="entry name" value="Patatin"/>
    <property type="match status" value="1"/>
</dbReference>
<reference evidence="9" key="1">
    <citation type="journal article" date="2017" name="Nature">
        <title>The genome of Chenopodium quinoa.</title>
        <authorList>
            <person name="Jarvis D.E."/>
            <person name="Ho Y.S."/>
            <person name="Lightfoot D.J."/>
            <person name="Schmoeckel S.M."/>
            <person name="Li B."/>
            <person name="Borm T.J.A."/>
            <person name="Ohyanagi H."/>
            <person name="Mineta K."/>
            <person name="Michell C.T."/>
            <person name="Saber N."/>
            <person name="Kharbatia N.M."/>
            <person name="Rupper R.R."/>
            <person name="Sharp A.R."/>
            <person name="Dally N."/>
            <person name="Boughton B.A."/>
            <person name="Woo Y.H."/>
            <person name="Gao G."/>
            <person name="Schijlen E.G.W.M."/>
            <person name="Guo X."/>
            <person name="Momin A.A."/>
            <person name="Negrao S."/>
            <person name="Al-Babili S."/>
            <person name="Gehring C."/>
            <person name="Roessner U."/>
            <person name="Jung C."/>
            <person name="Murphy K."/>
            <person name="Arold S.T."/>
            <person name="Gojobori T."/>
            <person name="van der Linden C.G."/>
            <person name="van Loo E.N."/>
            <person name="Jellen E.N."/>
            <person name="Maughan P.J."/>
            <person name="Tester M."/>
        </authorList>
    </citation>
    <scope>NUCLEOTIDE SEQUENCE [LARGE SCALE GENOMIC DNA]</scope>
    <source>
        <strain evidence="9">cv. PI 614886</strain>
    </source>
</reference>
<proteinExistence type="inferred from homology"/>
<dbReference type="OMA" id="GFENWAF"/>
<dbReference type="GO" id="GO:0006952">
    <property type="term" value="P:defense response"/>
    <property type="evidence" value="ECO:0007669"/>
    <property type="project" value="UniProtKB-KW"/>
</dbReference>
<name>A0A803KWY4_CHEQI</name>
<evidence type="ECO:0000256" key="4">
    <source>
        <dbReference type="ARBA" id="ARBA00022963"/>
    </source>
</evidence>
<dbReference type="InterPro" id="IPR016035">
    <property type="entry name" value="Acyl_Trfase/lysoPLipase"/>
</dbReference>
<evidence type="ECO:0000313" key="10">
    <source>
        <dbReference type="Proteomes" id="UP000596660"/>
    </source>
</evidence>
<dbReference type="Gene3D" id="3.40.1090.10">
    <property type="entry name" value="Cytosolic phospholipase A2 catalytic domain"/>
    <property type="match status" value="1"/>
</dbReference>
<sequence length="406" mass="44906">MAAMPQAQDPPSVIKFNNENKKLITILSMDGGGVRGLIPAIIASFLEQQLQECRLFCTLNEHARLADYFDVIAGTSTGGIVGAMLTAPDENNRPLYAAKDIVPFYLEHSPKIFPQESGVFSFFKSMTGPKYDGIYLHNLLRRDLKEMKLHQTLTNLIIPAFDIKLLQPIIFSSFKIPAQPSINAKLSDICIGGSAAPTFLPSYQFGDPSVREFNLIDGGIVDNNPTLIAMIEVSKQMIKENPNAHRMHDGRLLVISIGSGSAKNEEKYNAKMTAKWGPLSWIMNGGSTPIIDCLFESGADMVDLHNNVLFQATQTQDNYIRIQDNSLTGVATSLDVSTKKNMQNLVKIGQELLNKPASRVDPETGFLEAIQDMGTNAEVLTRLAKRLSDKRKFRNTQKFVITKAQL</sequence>
<feature type="domain" description="PNPLA" evidence="8">
    <location>
        <begin position="27"/>
        <end position="230"/>
    </location>
</feature>
<dbReference type="EnsemblPlants" id="AUR62003542-RA">
    <property type="protein sequence ID" value="AUR62003542-RA:cds"/>
    <property type="gene ID" value="AUR62003542"/>
</dbReference>
<evidence type="ECO:0000256" key="3">
    <source>
        <dbReference type="ARBA" id="ARBA00022821"/>
    </source>
</evidence>